<evidence type="ECO:0000313" key="2">
    <source>
        <dbReference type="Proteomes" id="UP001557465"/>
    </source>
</evidence>
<comment type="caution">
    <text evidence="1">The sequence shown here is derived from an EMBL/GenBank/DDBJ whole genome shotgun (WGS) entry which is preliminary data.</text>
</comment>
<organism evidence="1 2">
    <name type="scientific">Thioclava arctica</name>
    <dbReference type="NCBI Taxonomy" id="3238301"/>
    <lineage>
        <taxon>Bacteria</taxon>
        <taxon>Pseudomonadati</taxon>
        <taxon>Pseudomonadota</taxon>
        <taxon>Alphaproteobacteria</taxon>
        <taxon>Rhodobacterales</taxon>
        <taxon>Paracoccaceae</taxon>
        <taxon>Thioclava</taxon>
    </lineage>
</organism>
<evidence type="ECO:0000313" key="1">
    <source>
        <dbReference type="EMBL" id="MEX1661704.1"/>
    </source>
</evidence>
<dbReference type="RefSeq" id="WP_368391682.1">
    <property type="nucleotide sequence ID" value="NZ_JBFRYC010000004.1"/>
</dbReference>
<keyword evidence="2" id="KW-1185">Reference proteome</keyword>
<protein>
    <submittedName>
        <fullName evidence="1">Uncharacterized protein</fullName>
    </submittedName>
</protein>
<sequence>MLRYWASKADCDVCELKSRGGPKEPARKVLRSFYEPSRDRVRAIAQTTQYAIAKNLRKKVEMLFAQALMM</sequence>
<name>A0ABV3TLL9_9RHOB</name>
<reference evidence="1 2" key="1">
    <citation type="journal article" date="2011" name="Int. J. Syst. Evol. Microbiol.">
        <title>Zhongshania antarctica gen. nov., sp. nov. and Zhongshania guokunii sp. nov., gammaproteobacteria respectively isolated from coastal attached (fast) ice and surface seawater of the Antarctic.</title>
        <authorList>
            <person name="Li H.J."/>
            <person name="Zhang X.Y."/>
            <person name="Chen C.X."/>
            <person name="Zhang Y.J."/>
            <person name="Gao Z.M."/>
            <person name="Yu Y."/>
            <person name="Chen X.L."/>
            <person name="Chen B."/>
            <person name="Zhang Y.Z."/>
        </authorList>
    </citation>
    <scope>NUCLEOTIDE SEQUENCE [LARGE SCALE GENOMIC DNA]</scope>
    <source>
        <strain evidence="1 2">15-R06ZXC-3</strain>
    </source>
</reference>
<accession>A0ABV3TLL9</accession>
<gene>
    <name evidence="1" type="ORF">AB4874_08570</name>
</gene>
<dbReference type="EMBL" id="JBFRYC010000004">
    <property type="protein sequence ID" value="MEX1661704.1"/>
    <property type="molecule type" value="Genomic_DNA"/>
</dbReference>
<proteinExistence type="predicted"/>
<dbReference type="Proteomes" id="UP001557465">
    <property type="component" value="Unassembled WGS sequence"/>
</dbReference>